<comment type="caution">
    <text evidence="1">The sequence shown here is derived from an EMBL/GenBank/DDBJ whole genome shotgun (WGS) entry which is preliminary data.</text>
</comment>
<evidence type="ECO:0000313" key="1">
    <source>
        <dbReference type="EMBL" id="MVT11038.1"/>
    </source>
</evidence>
<dbReference type="EMBL" id="WRXN01000011">
    <property type="protein sequence ID" value="MVT11038.1"/>
    <property type="molecule type" value="Genomic_DNA"/>
</dbReference>
<keyword evidence="2" id="KW-1185">Reference proteome</keyword>
<name>A0A7K1U9R0_9BACT</name>
<sequence>MKYILLLAIILWGCGSDEKKPAAGMTDNVKGKKADKQINLTILLDLSDRIDPAKNPDKPEHSQRDSALIDYLADYFLSQMKANGTYMAKGKMRVIFHPNPPDPGINQAATKLSIDLSKMDSKGKKNIYETLKHTVSDNISSIYSTTIRQAAWPGSDIWRFFKNDVNEIAIDPDSSYRNLLVIFTDGYLYHADSKDVVGNRYAYILPDLFDKYKLRNDVKWSEKIDKLDFGLISKRTDLDKLEVLVLEVTPSAKHKNDEDIIRKVMDKWFAEMGVKKWKIINSDLPETTEHKIESFLRG</sequence>
<dbReference type="AlphaFoldDB" id="A0A7K1U9R0"/>
<dbReference type="RefSeq" id="WP_157308463.1">
    <property type="nucleotide sequence ID" value="NZ_WRXN01000011.1"/>
</dbReference>
<dbReference type="Proteomes" id="UP000461730">
    <property type="component" value="Unassembled WGS sequence"/>
</dbReference>
<evidence type="ECO:0000313" key="2">
    <source>
        <dbReference type="Proteomes" id="UP000461730"/>
    </source>
</evidence>
<protein>
    <recommendedName>
        <fullName evidence="3">VWFA domain-containing protein</fullName>
    </recommendedName>
</protein>
<accession>A0A7K1U9R0</accession>
<gene>
    <name evidence="1" type="ORF">GO493_22410</name>
</gene>
<proteinExistence type="predicted"/>
<reference evidence="1 2" key="1">
    <citation type="submission" date="2019-12" db="EMBL/GenBank/DDBJ databases">
        <title>Chitinophaga sp. strain ysch24 (GDMCC 1.1355), whole genome shotgun sequence.</title>
        <authorList>
            <person name="Zhang X."/>
        </authorList>
    </citation>
    <scope>NUCLEOTIDE SEQUENCE [LARGE SCALE GENOMIC DNA]</scope>
    <source>
        <strain evidence="2">ysch24</strain>
    </source>
</reference>
<evidence type="ECO:0008006" key="3">
    <source>
        <dbReference type="Google" id="ProtNLM"/>
    </source>
</evidence>
<organism evidence="1 2">
    <name type="scientific">Chitinophaga tropicalis</name>
    <dbReference type="NCBI Taxonomy" id="2683588"/>
    <lineage>
        <taxon>Bacteria</taxon>
        <taxon>Pseudomonadati</taxon>
        <taxon>Bacteroidota</taxon>
        <taxon>Chitinophagia</taxon>
        <taxon>Chitinophagales</taxon>
        <taxon>Chitinophagaceae</taxon>
        <taxon>Chitinophaga</taxon>
    </lineage>
</organism>